<reference evidence="7" key="1">
    <citation type="submission" date="2024-01" db="EMBL/GenBank/DDBJ databases">
        <authorList>
            <person name="Webb A."/>
        </authorList>
    </citation>
    <scope>NUCLEOTIDE SEQUENCE</scope>
    <source>
        <strain evidence="7">Pm1</strain>
    </source>
</reference>
<evidence type="ECO:0000256" key="5">
    <source>
        <dbReference type="ARBA" id="ARBA00023212"/>
    </source>
</evidence>
<dbReference type="InterPro" id="IPR011004">
    <property type="entry name" value="Trimer_LpxA-like_sf"/>
</dbReference>
<dbReference type="Gene3D" id="2.160.10.10">
    <property type="entry name" value="Hexapeptide repeat proteins"/>
    <property type="match status" value="1"/>
</dbReference>
<comment type="subcellular location">
    <subcellularLocation>
        <location evidence="1">Cytoplasm</location>
        <location evidence="1">Cytoskeleton</location>
    </subcellularLocation>
</comment>
<evidence type="ECO:0000313" key="8">
    <source>
        <dbReference type="Proteomes" id="UP001162060"/>
    </source>
</evidence>
<evidence type="ECO:0000313" key="7">
    <source>
        <dbReference type="EMBL" id="CAK7946950.1"/>
    </source>
</evidence>
<evidence type="ECO:0000256" key="4">
    <source>
        <dbReference type="ARBA" id="ARBA00022490"/>
    </source>
</evidence>
<dbReference type="EMBL" id="CAKLBY020000378">
    <property type="protein sequence ID" value="CAK7946950.1"/>
    <property type="molecule type" value="Genomic_DNA"/>
</dbReference>
<dbReference type="InterPro" id="IPR027777">
    <property type="entry name" value="DCTN6"/>
</dbReference>
<dbReference type="SUPFAM" id="SSF51161">
    <property type="entry name" value="Trimeric LpxA-like enzymes"/>
    <property type="match status" value="1"/>
</dbReference>
<name>A0AAV1VL42_9STRA</name>
<evidence type="ECO:0000256" key="3">
    <source>
        <dbReference type="ARBA" id="ARBA00016573"/>
    </source>
</evidence>
<sequence>MAQHIASSAAVCIGAQLEGAVTVGEQSALHPGATVCANEGSIVLGERCFVEDGAVLMNNAPSEMLIGSGNLFESGCVVHSRRVGHNNWFEPKSEARDGSVIGSNCLIGSGVVVASGECVPDDTILVAIQMPCGDVRRVTRMQRSYLSETQAALVQKYAEIFPRGSKSVYALEKHHELRQ</sequence>
<dbReference type="PANTHER" id="PTHR13072:SF0">
    <property type="entry name" value="DYNACTIN SUBUNIT 6"/>
    <property type="match status" value="1"/>
</dbReference>
<evidence type="ECO:0000256" key="2">
    <source>
        <dbReference type="ARBA" id="ARBA00007719"/>
    </source>
</evidence>
<gene>
    <name evidence="7" type="ORF">PM001_LOCUS32100</name>
</gene>
<comment type="function">
    <text evidence="6">Part of the dynactin complex that activates the molecular motor dynein for ultra-processive transport along microtubules.</text>
</comment>
<evidence type="ECO:0000256" key="6">
    <source>
        <dbReference type="ARBA" id="ARBA00034687"/>
    </source>
</evidence>
<dbReference type="GO" id="GO:0007052">
    <property type="term" value="P:mitotic spindle organization"/>
    <property type="evidence" value="ECO:0007669"/>
    <property type="project" value="TreeGrafter"/>
</dbReference>
<proteinExistence type="inferred from homology"/>
<comment type="caution">
    <text evidence="7">The sequence shown here is derived from an EMBL/GenBank/DDBJ whole genome shotgun (WGS) entry which is preliminary data.</text>
</comment>
<dbReference type="GO" id="GO:0005869">
    <property type="term" value="C:dynactin complex"/>
    <property type="evidence" value="ECO:0007669"/>
    <property type="project" value="InterPro"/>
</dbReference>
<dbReference type="GO" id="GO:0070840">
    <property type="term" value="F:dynein complex binding"/>
    <property type="evidence" value="ECO:0007669"/>
    <property type="project" value="TreeGrafter"/>
</dbReference>
<comment type="similarity">
    <text evidence="2">Belongs to the dynactin subunits 5/6 family. Dynactin subunit 6 subfamily.</text>
</comment>
<keyword evidence="4" id="KW-0963">Cytoplasm</keyword>
<organism evidence="7 8">
    <name type="scientific">Peronospora matthiolae</name>
    <dbReference type="NCBI Taxonomy" id="2874970"/>
    <lineage>
        <taxon>Eukaryota</taxon>
        <taxon>Sar</taxon>
        <taxon>Stramenopiles</taxon>
        <taxon>Oomycota</taxon>
        <taxon>Peronosporomycetes</taxon>
        <taxon>Peronosporales</taxon>
        <taxon>Peronosporaceae</taxon>
        <taxon>Peronospora</taxon>
    </lineage>
</organism>
<keyword evidence="5" id="KW-0206">Cytoskeleton</keyword>
<dbReference type="AlphaFoldDB" id="A0AAV1VL42"/>
<evidence type="ECO:0000256" key="1">
    <source>
        <dbReference type="ARBA" id="ARBA00004245"/>
    </source>
</evidence>
<dbReference type="Proteomes" id="UP001162060">
    <property type="component" value="Unassembled WGS sequence"/>
</dbReference>
<dbReference type="PANTHER" id="PTHR13072">
    <property type="entry name" value="DYNACTIN 6"/>
    <property type="match status" value="1"/>
</dbReference>
<protein>
    <recommendedName>
        <fullName evidence="3">Dynactin subunit 6</fullName>
    </recommendedName>
</protein>
<accession>A0AAV1VL42</accession>